<evidence type="ECO:0000256" key="6">
    <source>
        <dbReference type="ARBA" id="ARBA00023136"/>
    </source>
</evidence>
<organism evidence="11 12">
    <name type="scientific">Actinacidiphila yanglinensis</name>
    <dbReference type="NCBI Taxonomy" id="310779"/>
    <lineage>
        <taxon>Bacteria</taxon>
        <taxon>Bacillati</taxon>
        <taxon>Actinomycetota</taxon>
        <taxon>Actinomycetes</taxon>
        <taxon>Kitasatosporales</taxon>
        <taxon>Streptomycetaceae</taxon>
        <taxon>Actinacidiphila</taxon>
    </lineage>
</organism>
<evidence type="ECO:0000256" key="7">
    <source>
        <dbReference type="SAM" id="MobiDB-lite"/>
    </source>
</evidence>
<dbReference type="GO" id="GO:0034040">
    <property type="term" value="F:ATPase-coupled lipid transmembrane transporter activity"/>
    <property type="evidence" value="ECO:0007669"/>
    <property type="project" value="TreeGrafter"/>
</dbReference>
<evidence type="ECO:0000256" key="8">
    <source>
        <dbReference type="SAM" id="Phobius"/>
    </source>
</evidence>
<accession>A0A1H5XDI0</accession>
<gene>
    <name evidence="11" type="ORF">SAMN05216223_103203</name>
</gene>
<dbReference type="PROSITE" id="PS00211">
    <property type="entry name" value="ABC_TRANSPORTER_1"/>
    <property type="match status" value="1"/>
</dbReference>
<evidence type="ECO:0000256" key="1">
    <source>
        <dbReference type="ARBA" id="ARBA00004651"/>
    </source>
</evidence>
<feature type="region of interest" description="Disordered" evidence="7">
    <location>
        <begin position="497"/>
        <end position="525"/>
    </location>
</feature>
<dbReference type="Pfam" id="PF00005">
    <property type="entry name" value="ABC_tran"/>
    <property type="match status" value="1"/>
</dbReference>
<feature type="domain" description="ABC transporter" evidence="9">
    <location>
        <begin position="356"/>
        <end position="627"/>
    </location>
</feature>
<dbReference type="PANTHER" id="PTHR24221:SF654">
    <property type="entry name" value="ATP-BINDING CASSETTE SUB-FAMILY B MEMBER 6"/>
    <property type="match status" value="1"/>
</dbReference>
<dbReference type="OrthoDB" id="9806127at2"/>
<protein>
    <submittedName>
        <fullName evidence="11">ATP-binding cassette, subfamily B</fullName>
    </submittedName>
</protein>
<keyword evidence="2 8" id="KW-0812">Transmembrane</keyword>
<dbReference type="Gene3D" id="3.40.50.300">
    <property type="entry name" value="P-loop containing nucleotide triphosphate hydrolases"/>
    <property type="match status" value="1"/>
</dbReference>
<reference evidence="11 12" key="1">
    <citation type="submission" date="2016-10" db="EMBL/GenBank/DDBJ databases">
        <authorList>
            <person name="de Groot N.N."/>
        </authorList>
    </citation>
    <scope>NUCLEOTIDE SEQUENCE [LARGE SCALE GENOMIC DNA]</scope>
    <source>
        <strain evidence="11 12">CGMCC 4.2023</strain>
    </source>
</reference>
<comment type="subcellular location">
    <subcellularLocation>
        <location evidence="1">Cell membrane</location>
        <topology evidence="1">Multi-pass membrane protein</topology>
    </subcellularLocation>
</comment>
<dbReference type="Proteomes" id="UP000236754">
    <property type="component" value="Unassembled WGS sequence"/>
</dbReference>
<dbReference type="InterPro" id="IPR003439">
    <property type="entry name" value="ABC_transporter-like_ATP-bd"/>
</dbReference>
<feature type="transmembrane region" description="Helical" evidence="8">
    <location>
        <begin position="170"/>
        <end position="189"/>
    </location>
</feature>
<feature type="domain" description="ABC transmembrane type-1" evidence="10">
    <location>
        <begin position="35"/>
        <end position="316"/>
    </location>
</feature>
<dbReference type="SMART" id="SM00382">
    <property type="entry name" value="AAA"/>
    <property type="match status" value="1"/>
</dbReference>
<dbReference type="GO" id="GO:0016887">
    <property type="term" value="F:ATP hydrolysis activity"/>
    <property type="evidence" value="ECO:0007669"/>
    <property type="project" value="InterPro"/>
</dbReference>
<keyword evidence="12" id="KW-1185">Reference proteome</keyword>
<dbReference type="GO" id="GO:0140359">
    <property type="term" value="F:ABC-type transporter activity"/>
    <property type="evidence" value="ECO:0007669"/>
    <property type="project" value="InterPro"/>
</dbReference>
<evidence type="ECO:0000256" key="2">
    <source>
        <dbReference type="ARBA" id="ARBA00022692"/>
    </source>
</evidence>
<dbReference type="Pfam" id="PF00664">
    <property type="entry name" value="ABC_membrane"/>
    <property type="match status" value="1"/>
</dbReference>
<dbReference type="InterPro" id="IPR039421">
    <property type="entry name" value="Type_1_exporter"/>
</dbReference>
<sequence>MRRRTTEQPSGFWSLLLRACALYVRAAPVSALVRVATTLLSGVAPIATAWATKSVLDRLGRHAGPPLWLAVGVLATVGGVLAVAQELSRYSDREADRRITLHTQSALFTGIGARQGLAELEDPGHQDRLRLAQQASQSSPQLIVGAVLTVVQSALTVGTFVTALCAFSPRIALLVPAAALPALFAQIRLGRRRGEMAELTTPLLRRQVFYVTLMTDLRAAKEIRLYGLGGFFRDRMLRDLCGAQEGNRAVDRTVLRVDGSLGLLSAGVSAAALFLAVHRIDSGHGSVGELAVVTGALAGVQLSIASLVSLLGGMSQALMLFRHYTDLVRPPAAPPGPGPTADDGPAGEAGPLVEGAALRGVWFRYHPDHDWVLRGVDLTIRPGESVALVGLNGAGKSTLVKLLLGLYRPTRGSVTWNGTDLARLDLPSVRRRIGAVFQDFMTYDMSAADNIAVGDLSALHDLPRLRDAAARAGIDGGLAALPDGYATYLSRMHVRNPGARATGGRVGRRGGGPDGAPKGAPGSGTGVLLSGGQWQRVALARALLRDDADLLILDEPSSGLDPVAEREIHRGLRDHRRGRAGLLISHRLSTVRDADRIVVLEGGRIVEEGDHAALMARDGRYAALFRLQAEGYQLSDDPVGSAS</sequence>
<keyword evidence="3" id="KW-0547">Nucleotide-binding</keyword>
<dbReference type="SUPFAM" id="SSF52540">
    <property type="entry name" value="P-loop containing nucleoside triphosphate hydrolases"/>
    <property type="match status" value="1"/>
</dbReference>
<feature type="transmembrane region" description="Helical" evidence="8">
    <location>
        <begin position="290"/>
        <end position="312"/>
    </location>
</feature>
<evidence type="ECO:0000256" key="5">
    <source>
        <dbReference type="ARBA" id="ARBA00022989"/>
    </source>
</evidence>
<proteinExistence type="predicted"/>
<dbReference type="SUPFAM" id="SSF90123">
    <property type="entry name" value="ABC transporter transmembrane region"/>
    <property type="match status" value="1"/>
</dbReference>
<dbReference type="AlphaFoldDB" id="A0A1H5XDI0"/>
<feature type="transmembrane region" description="Helical" evidence="8">
    <location>
        <begin position="67"/>
        <end position="84"/>
    </location>
</feature>
<dbReference type="GO" id="GO:0005886">
    <property type="term" value="C:plasma membrane"/>
    <property type="evidence" value="ECO:0007669"/>
    <property type="project" value="UniProtKB-SubCell"/>
</dbReference>
<dbReference type="InterPro" id="IPR017871">
    <property type="entry name" value="ABC_transporter-like_CS"/>
</dbReference>
<dbReference type="PROSITE" id="PS50929">
    <property type="entry name" value="ABC_TM1F"/>
    <property type="match status" value="1"/>
</dbReference>
<dbReference type="PROSITE" id="PS50893">
    <property type="entry name" value="ABC_TRANSPORTER_2"/>
    <property type="match status" value="1"/>
</dbReference>
<dbReference type="InterPro" id="IPR036640">
    <property type="entry name" value="ABC1_TM_sf"/>
</dbReference>
<feature type="transmembrane region" description="Helical" evidence="8">
    <location>
        <begin position="142"/>
        <end position="164"/>
    </location>
</feature>
<keyword evidence="5 8" id="KW-1133">Transmembrane helix</keyword>
<dbReference type="PANTHER" id="PTHR24221">
    <property type="entry name" value="ATP-BINDING CASSETTE SUB-FAMILY B"/>
    <property type="match status" value="1"/>
</dbReference>
<evidence type="ECO:0000259" key="9">
    <source>
        <dbReference type="PROSITE" id="PS50893"/>
    </source>
</evidence>
<evidence type="ECO:0000259" key="10">
    <source>
        <dbReference type="PROSITE" id="PS50929"/>
    </source>
</evidence>
<dbReference type="InterPro" id="IPR011527">
    <property type="entry name" value="ABC1_TM_dom"/>
</dbReference>
<dbReference type="GO" id="GO:0005524">
    <property type="term" value="F:ATP binding"/>
    <property type="evidence" value="ECO:0007669"/>
    <property type="project" value="UniProtKB-KW"/>
</dbReference>
<evidence type="ECO:0000313" key="11">
    <source>
        <dbReference type="EMBL" id="SEG09387.1"/>
    </source>
</evidence>
<feature type="transmembrane region" description="Helical" evidence="8">
    <location>
        <begin position="261"/>
        <end position="278"/>
    </location>
</feature>
<dbReference type="InterPro" id="IPR027417">
    <property type="entry name" value="P-loop_NTPase"/>
</dbReference>
<dbReference type="InterPro" id="IPR003593">
    <property type="entry name" value="AAA+_ATPase"/>
</dbReference>
<name>A0A1H5XDI0_9ACTN</name>
<dbReference type="Gene3D" id="1.20.1560.10">
    <property type="entry name" value="ABC transporter type 1, transmembrane domain"/>
    <property type="match status" value="1"/>
</dbReference>
<dbReference type="RefSeq" id="WP_107503978.1">
    <property type="nucleotide sequence ID" value="NZ_FNVU01000003.1"/>
</dbReference>
<dbReference type="EMBL" id="FNVU01000003">
    <property type="protein sequence ID" value="SEG09387.1"/>
    <property type="molecule type" value="Genomic_DNA"/>
</dbReference>
<evidence type="ECO:0000256" key="4">
    <source>
        <dbReference type="ARBA" id="ARBA00022840"/>
    </source>
</evidence>
<evidence type="ECO:0000313" key="12">
    <source>
        <dbReference type="Proteomes" id="UP000236754"/>
    </source>
</evidence>
<keyword evidence="6 8" id="KW-0472">Membrane</keyword>
<evidence type="ECO:0000256" key="3">
    <source>
        <dbReference type="ARBA" id="ARBA00022741"/>
    </source>
</evidence>
<keyword evidence="4 11" id="KW-0067">ATP-binding</keyword>